<feature type="region of interest" description="Disordered" evidence="1">
    <location>
        <begin position="17"/>
        <end position="68"/>
    </location>
</feature>
<organism evidence="2 3">
    <name type="scientific">Colletotrichum chrysophilum</name>
    <dbReference type="NCBI Taxonomy" id="1836956"/>
    <lineage>
        <taxon>Eukaryota</taxon>
        <taxon>Fungi</taxon>
        <taxon>Dikarya</taxon>
        <taxon>Ascomycota</taxon>
        <taxon>Pezizomycotina</taxon>
        <taxon>Sordariomycetes</taxon>
        <taxon>Hypocreomycetidae</taxon>
        <taxon>Glomerellales</taxon>
        <taxon>Glomerellaceae</taxon>
        <taxon>Colletotrichum</taxon>
        <taxon>Colletotrichum gloeosporioides species complex</taxon>
    </lineage>
</organism>
<dbReference type="AlphaFoldDB" id="A0AAD9AAL8"/>
<name>A0AAD9AAL8_9PEZI</name>
<dbReference type="EMBL" id="JAQOWY010000373">
    <property type="protein sequence ID" value="KAK1843157.1"/>
    <property type="molecule type" value="Genomic_DNA"/>
</dbReference>
<evidence type="ECO:0000313" key="3">
    <source>
        <dbReference type="Proteomes" id="UP001243330"/>
    </source>
</evidence>
<reference evidence="2" key="1">
    <citation type="submission" date="2023-01" db="EMBL/GenBank/DDBJ databases">
        <title>Colletotrichum chrysophilum M932 genome sequence.</title>
        <authorList>
            <person name="Baroncelli R."/>
        </authorList>
    </citation>
    <scope>NUCLEOTIDE SEQUENCE</scope>
    <source>
        <strain evidence="2">M932</strain>
    </source>
</reference>
<accession>A0AAD9AAL8</accession>
<evidence type="ECO:0000313" key="2">
    <source>
        <dbReference type="EMBL" id="KAK1843157.1"/>
    </source>
</evidence>
<gene>
    <name evidence="2" type="ORF">CCHR01_14194</name>
</gene>
<proteinExistence type="predicted"/>
<feature type="compositionally biased region" description="Polar residues" evidence="1">
    <location>
        <begin position="19"/>
        <end position="32"/>
    </location>
</feature>
<dbReference type="Proteomes" id="UP001243330">
    <property type="component" value="Unassembled WGS sequence"/>
</dbReference>
<feature type="compositionally biased region" description="Low complexity" evidence="1">
    <location>
        <begin position="43"/>
        <end position="57"/>
    </location>
</feature>
<comment type="caution">
    <text evidence="2">The sequence shown here is derived from an EMBL/GenBank/DDBJ whole genome shotgun (WGS) entry which is preliminary data.</text>
</comment>
<evidence type="ECO:0000256" key="1">
    <source>
        <dbReference type="SAM" id="MobiDB-lite"/>
    </source>
</evidence>
<protein>
    <submittedName>
        <fullName evidence="2">Uncharacterized protein</fullName>
    </submittedName>
</protein>
<keyword evidence="3" id="KW-1185">Reference proteome</keyword>
<sequence length="136" mass="15160">MLTADLLRMHWALQKPARQCSNGGSAPSQQMEGTLRRRHKTTTRGPAPTAPPLVLGHPLPPQPQHLNEAGEHWMTGVLSTLNGRADRSPKSQVGTEFPSWTQLPINSNVVHWVAGRFEETMLNGYVQLLHKAERME</sequence>